<keyword evidence="1 4" id="KW-0378">Hydrolase</keyword>
<dbReference type="InterPro" id="IPR050698">
    <property type="entry name" value="MBL"/>
</dbReference>
<dbReference type="Pfam" id="PF10996">
    <property type="entry name" value="Beta-Casp"/>
    <property type="match status" value="1"/>
</dbReference>
<feature type="domain" description="Beta-Casp" evidence="3">
    <location>
        <begin position="251"/>
        <end position="376"/>
    </location>
</feature>
<dbReference type="GO" id="GO:0004521">
    <property type="term" value="F:RNA endonuclease activity"/>
    <property type="evidence" value="ECO:0007669"/>
    <property type="project" value="TreeGrafter"/>
</dbReference>
<sequence length="461" mass="52095">MRITFHGAARQVTGTAHLLEIGSHRILLDCGLFDSNRIDLDSPNRHFSFDPRDLDAVIVSHAHNDHIGRLPCLVRAGYHGPIITTPATGDILSVMLRDSARIQREDLRNANLRNPHSEPIEPLFELVDVELVVDRLQRLPYAKPVEILPGIVLTYFDAGHILGSAMIQLDYEEGGRKRRFLFTGDLGRRQMGLLPDPTIVKDIDILVSESTYGNRELESYDKLIKQLHAIVARATRLQSKIVIPAFSLGRTQRMIYCLQELFAIHKVRPIPIYVDSPLAMRLTDIHRDHPEAYTPAARQMMDKDPMYFGSKYVEFCATWDDSRRLNYVPGPLVIISSSGMCEAGRIRHHLRHIVDDPDNAIVIVSYQAEGTLGRRLAEGVERIQIMDQWHELNAAVYVLDGFSGHADRNDLAWWYEQTGGGIERGFLVHGEPEGLEALAPVLQPHLLNPVEIPDRLATYEV</sequence>
<dbReference type="InterPro" id="IPR001279">
    <property type="entry name" value="Metallo-B-lactamas"/>
</dbReference>
<dbReference type="RefSeq" id="WP_406696922.1">
    <property type="nucleotide sequence ID" value="NZ_CP155447.1"/>
</dbReference>
<dbReference type="CDD" id="cd16295">
    <property type="entry name" value="TTHA0252-CPSF-like_MBL-fold"/>
    <property type="match status" value="1"/>
</dbReference>
<protein>
    <submittedName>
        <fullName evidence="4">MBL fold metallo-hydrolase</fullName>
        <ecNumber evidence="4">3.-.-.-</ecNumber>
    </submittedName>
</protein>
<dbReference type="SMART" id="SM01027">
    <property type="entry name" value="Beta-Casp"/>
    <property type="match status" value="1"/>
</dbReference>
<dbReference type="GO" id="GO:0016787">
    <property type="term" value="F:hydrolase activity"/>
    <property type="evidence" value="ECO:0007669"/>
    <property type="project" value="UniProtKB-KW"/>
</dbReference>
<evidence type="ECO:0000313" key="4">
    <source>
        <dbReference type="EMBL" id="XBH04171.1"/>
    </source>
</evidence>
<dbReference type="PANTHER" id="PTHR11203:SF37">
    <property type="entry name" value="INTEGRATOR COMPLEX SUBUNIT 11"/>
    <property type="match status" value="1"/>
</dbReference>
<gene>
    <name evidence="4" type="ORF">V5E97_38635</name>
</gene>
<dbReference type="Pfam" id="PF07521">
    <property type="entry name" value="RMMBL"/>
    <property type="match status" value="1"/>
</dbReference>
<reference evidence="4" key="1">
    <citation type="submission" date="2024-05" db="EMBL/GenBank/DDBJ databases">
        <title>Planctomycetes of the genus Singulisphaera possess chitinolytic capabilities.</title>
        <authorList>
            <person name="Ivanova A."/>
        </authorList>
    </citation>
    <scope>NUCLEOTIDE SEQUENCE</scope>
    <source>
        <strain evidence="4">Ch08T</strain>
    </source>
</reference>
<proteinExistence type="predicted"/>
<dbReference type="InterPro" id="IPR022712">
    <property type="entry name" value="Beta_Casp"/>
</dbReference>
<dbReference type="Gene3D" id="3.60.15.10">
    <property type="entry name" value="Ribonuclease Z/Hydroxyacylglutathione hydrolase-like"/>
    <property type="match status" value="1"/>
</dbReference>
<dbReference type="Pfam" id="PF16661">
    <property type="entry name" value="Lactamase_B_6"/>
    <property type="match status" value="1"/>
</dbReference>
<dbReference type="EC" id="3.-.-.-" evidence="4"/>
<evidence type="ECO:0000259" key="3">
    <source>
        <dbReference type="SMART" id="SM01027"/>
    </source>
</evidence>
<organism evidence="4">
    <name type="scientific">Singulisphaera sp. Ch08</name>
    <dbReference type="NCBI Taxonomy" id="3120278"/>
    <lineage>
        <taxon>Bacteria</taxon>
        <taxon>Pseudomonadati</taxon>
        <taxon>Planctomycetota</taxon>
        <taxon>Planctomycetia</taxon>
        <taxon>Isosphaerales</taxon>
        <taxon>Isosphaeraceae</taxon>
        <taxon>Singulisphaera</taxon>
    </lineage>
</organism>
<dbReference type="SUPFAM" id="SSF56281">
    <property type="entry name" value="Metallo-hydrolase/oxidoreductase"/>
    <property type="match status" value="1"/>
</dbReference>
<dbReference type="SMART" id="SM00849">
    <property type="entry name" value="Lactamase_B"/>
    <property type="match status" value="1"/>
</dbReference>
<dbReference type="Gene3D" id="3.40.50.10890">
    <property type="match status" value="1"/>
</dbReference>
<name>A0AAU7CHN8_9BACT</name>
<dbReference type="InterPro" id="IPR011108">
    <property type="entry name" value="RMMBL"/>
</dbReference>
<dbReference type="EMBL" id="CP155447">
    <property type="protein sequence ID" value="XBH04171.1"/>
    <property type="molecule type" value="Genomic_DNA"/>
</dbReference>
<dbReference type="AlphaFoldDB" id="A0AAU7CHN8"/>
<evidence type="ECO:0000256" key="1">
    <source>
        <dbReference type="ARBA" id="ARBA00022801"/>
    </source>
</evidence>
<feature type="domain" description="Metallo-beta-lactamase" evidence="2">
    <location>
        <begin position="13"/>
        <end position="246"/>
    </location>
</feature>
<accession>A0AAU7CHN8</accession>
<evidence type="ECO:0000259" key="2">
    <source>
        <dbReference type="SMART" id="SM00849"/>
    </source>
</evidence>
<dbReference type="InterPro" id="IPR036866">
    <property type="entry name" value="RibonucZ/Hydroxyglut_hydro"/>
</dbReference>
<dbReference type="PANTHER" id="PTHR11203">
    <property type="entry name" value="CLEAVAGE AND POLYADENYLATION SPECIFICITY FACTOR FAMILY MEMBER"/>
    <property type="match status" value="1"/>
</dbReference>